<proteinExistence type="predicted"/>
<feature type="transmembrane region" description="Helical" evidence="1">
    <location>
        <begin position="20"/>
        <end position="44"/>
    </location>
</feature>
<protein>
    <submittedName>
        <fullName evidence="2">Uncharacterized protein</fullName>
    </submittedName>
</protein>
<keyword evidence="1" id="KW-0812">Transmembrane</keyword>
<evidence type="ECO:0000313" key="2">
    <source>
        <dbReference type="EMBL" id="RLC37404.1"/>
    </source>
</evidence>
<comment type="caution">
    <text evidence="2">The sequence shown here is derived from an EMBL/GenBank/DDBJ whole genome shotgun (WGS) entry which is preliminary data.</text>
</comment>
<accession>A0A420ZD85</accession>
<sequence>MESTLFLGRVSKVFNFAKLYLAGFVFLVTYEIPLCPVSIVWLYLGRYFGAFIRLCLGHKQKSLYSECILDTIGVSLTIREVCNMPLYVWWIIAAGLLYTIVVWWVRSDGELCPWFVGIFTLAFALDIIGTSLMARLQLNLDINLHSLLGLTALVIMGLHALWAWLSLRAQSQRAVNLFHRWSPWAWGLWMVALISGVIIHTLGPQLGLLTFGQWLVCVATATGFLSAIYHNTFVFVPHPDDDLLPLLRSDTEHNANSSEELQ</sequence>
<feature type="transmembrane region" description="Helical" evidence="1">
    <location>
        <begin position="86"/>
        <end position="105"/>
    </location>
</feature>
<keyword evidence="1" id="KW-1133">Transmembrane helix</keyword>
<feature type="transmembrane region" description="Helical" evidence="1">
    <location>
        <begin position="111"/>
        <end position="134"/>
    </location>
</feature>
<organism evidence="2 3">
    <name type="scientific">candidate division Kazan bacterium</name>
    <dbReference type="NCBI Taxonomy" id="2202143"/>
    <lineage>
        <taxon>Bacteria</taxon>
        <taxon>Bacteria division Kazan-3B-28</taxon>
    </lineage>
</organism>
<dbReference type="AlphaFoldDB" id="A0A420ZD85"/>
<evidence type="ECO:0000313" key="3">
    <source>
        <dbReference type="Proteomes" id="UP000281261"/>
    </source>
</evidence>
<dbReference type="Proteomes" id="UP000281261">
    <property type="component" value="Unassembled WGS sequence"/>
</dbReference>
<name>A0A420ZD85_UNCK3</name>
<gene>
    <name evidence="2" type="ORF">DRH29_02285</name>
</gene>
<evidence type="ECO:0000256" key="1">
    <source>
        <dbReference type="SAM" id="Phobius"/>
    </source>
</evidence>
<reference evidence="2 3" key="1">
    <citation type="submission" date="2018-06" db="EMBL/GenBank/DDBJ databases">
        <title>Extensive metabolic versatility and redundancy in microbially diverse, dynamic hydrothermal sediments.</title>
        <authorList>
            <person name="Dombrowski N."/>
            <person name="Teske A."/>
            <person name="Baker B.J."/>
        </authorList>
    </citation>
    <scope>NUCLEOTIDE SEQUENCE [LARGE SCALE GENOMIC DNA]</scope>
    <source>
        <strain evidence="2">B79_G16</strain>
    </source>
</reference>
<feature type="transmembrane region" description="Helical" evidence="1">
    <location>
        <begin position="214"/>
        <end position="236"/>
    </location>
</feature>
<feature type="transmembrane region" description="Helical" evidence="1">
    <location>
        <begin position="184"/>
        <end position="202"/>
    </location>
</feature>
<dbReference type="EMBL" id="QMNG01000005">
    <property type="protein sequence ID" value="RLC37404.1"/>
    <property type="molecule type" value="Genomic_DNA"/>
</dbReference>
<keyword evidence="1" id="KW-0472">Membrane</keyword>
<feature type="transmembrane region" description="Helical" evidence="1">
    <location>
        <begin position="146"/>
        <end position="164"/>
    </location>
</feature>